<feature type="domain" description="Carrier" evidence="5">
    <location>
        <begin position="2949"/>
        <end position="3023"/>
    </location>
</feature>
<dbReference type="GO" id="GO:0044550">
    <property type="term" value="P:secondary metabolite biosynthetic process"/>
    <property type="evidence" value="ECO:0007669"/>
    <property type="project" value="TreeGrafter"/>
</dbReference>
<dbReference type="PROSITE" id="PS50075">
    <property type="entry name" value="CARRIER"/>
    <property type="match status" value="4"/>
</dbReference>
<keyword evidence="2" id="KW-0596">Phosphopantetheine</keyword>
<dbReference type="OrthoDB" id="5349841at2"/>
<dbReference type="SUPFAM" id="SSF52777">
    <property type="entry name" value="CoA-dependent acyltransferases"/>
    <property type="match status" value="8"/>
</dbReference>
<feature type="region of interest" description="Disordered" evidence="4">
    <location>
        <begin position="483"/>
        <end position="504"/>
    </location>
</feature>
<dbReference type="InterPro" id="IPR023213">
    <property type="entry name" value="CAT-like_dom_sf"/>
</dbReference>
<dbReference type="GO" id="GO:0005840">
    <property type="term" value="C:ribosome"/>
    <property type="evidence" value="ECO:0007669"/>
    <property type="project" value="InterPro"/>
</dbReference>
<evidence type="ECO:0000259" key="5">
    <source>
        <dbReference type="PROSITE" id="PS50075"/>
    </source>
</evidence>
<dbReference type="Pfam" id="PF13193">
    <property type="entry name" value="AMP-binding_C"/>
    <property type="match status" value="3"/>
</dbReference>
<dbReference type="SUPFAM" id="SSF47336">
    <property type="entry name" value="ACP-like"/>
    <property type="match status" value="4"/>
</dbReference>
<dbReference type="Gene3D" id="3.40.50.12780">
    <property type="entry name" value="N-terminal domain of ligase-like"/>
    <property type="match status" value="3"/>
</dbReference>
<dbReference type="GO" id="GO:0003735">
    <property type="term" value="F:structural constituent of ribosome"/>
    <property type="evidence" value="ECO:0007669"/>
    <property type="project" value="InterPro"/>
</dbReference>
<dbReference type="InterPro" id="IPR001242">
    <property type="entry name" value="Condensation_dom"/>
</dbReference>
<dbReference type="InterPro" id="IPR025110">
    <property type="entry name" value="AMP-bd_C"/>
</dbReference>
<dbReference type="Gene3D" id="3.30.559.10">
    <property type="entry name" value="Chloramphenicol acetyltransferase-like domain"/>
    <property type="match status" value="4"/>
</dbReference>
<dbReference type="InterPro" id="IPR000873">
    <property type="entry name" value="AMP-dep_synth/lig_dom"/>
</dbReference>
<dbReference type="InterPro" id="IPR018263">
    <property type="entry name" value="Ribosomal_eL32_CS"/>
</dbReference>
<dbReference type="PROSITE" id="PS00012">
    <property type="entry name" value="PHOSPHOPANTETHEINE"/>
    <property type="match status" value="3"/>
</dbReference>
<dbReference type="InterPro" id="IPR045851">
    <property type="entry name" value="AMP-bd_C_sf"/>
</dbReference>
<sequence length="4082" mass="441515">MPAPDSHPLVNRLAALSDSQRAALAAELLSTPVRPQPEPLARCLGAGRHRASFGQERLWFLDQLAPGQSAYNICASWSLRDAVPEFVDAALQALVRRHTTLRTYFASGPSGLEQVVMDDVVLPLDVVDLRLLEPAARHDALDSLAVVHGDLPFDLEKAPLFRATLVRMGPRTDVLLVALHHIVSDGWSMTALETDFRALLRAELDGSRAALPALETDYAAFSAWQRERVEARADALLRWWRETLAGAPTVLRLPIDRPRPPVTSHQGSWLPVDFGPATSQALRALAVAENTTLFAVCLAAYAALLARVGVTDDVVIGTPLAGRERVEFEGLVGLFVNTLPVRVRCPADASFTALVRQTRDRMLGVLAHQEFPFERLVDALEVPRDLATSPLFQATLAFQNLPTLKPLEPGGARLHGAIRFDLSLHLNEVDGRLVGLLGGRADLFEVVTLQRLRDALLLLCERALAAPEQPLAHISLAPGAAAPEPATSGVSEIPQDPAMPTPDLGRSEALGIRLREHVPQIYDAEGPVTALALDGDAERVAVIGCDARHVATAVAVLARGGSVLVLEPGWPRAWVEQCLDRFGAASVVERGEVTRRSTRPKNSPARLVVAALDRDHQPQLVSIPDAVLTRALAQASERLGAAAGRRIAIGAVPAGVSLVLGTLPALLADATLYGVSTGGDALLDLLAWEDIHAVLASPEDAALLRREGWGDDMRIVVHGSDEAALGLLGGPHLGYAAALVDEGHVRLASAVSLHVAGSAPNPIVPGRAALAGIVGDDWFRARADGTLVHVQSGPRDLHQPAPTRLGDAIASTPGVFDVATAAGDDPLAGLLTLVFAEVLDCDEITPGASFFELGGHSLLVTRAVQLLAQLLEHPISIQAFFDHHTVRGLADHLRPADLEGRAALVLEAAAATQPGARRQPAGERAGLRGIDWLEVLERIPREASPARSPMRLPDERYPLSPGQARFWFLYEFEPQASAYNMALAIPLVDPPAPELVRFAWETLCLRHPALRTVFESTAEGPRQRIEALRPSAWAEDDLREVSAAALQARLEHIAASHTEQPFDLERAPPVRARLVRLRDDRATLLIAMHHIVSDGWSMQILRGELLELLAALRERRPARLPKSTCDHLDHVERTLRADAGALRASLDWWREELAGLPAHLELPTDRPRRHGGKREGASLAMLIPSERVEALSELGGRARATQFMVLVGLVSVLLHRWSGARDFAIGTPRAQREPGEEGLVGFCVNTLAIRVRLDPERSFLEHLAAIRGVVLGAFTHENVPFEKIVDELQLDRDLEHNPIFDTMCALQSIPGRARPSVGELSDKPRQCVSRFELSFYFAEVSEGLLGSLEYRADLFDHARAKRYRAQFQQLLDQVLAQPKRPIAALEICPEPERALRLRASRGPERVPPESCWPRIAARLREQPERVAIIDGDRALTRGELAARCAALAARLRAAGAGPGDPIAVALPRGADAIIGLLACFALRAPYVPIDLQNPVERRRFMVADSGARVVVVAEQDPAWLDPNHTRVTVPDDAEAAPEPAPEAPGACDAPAYIVYTSGSTGQPKGVMVGHRTVDNLVAWQLADFRARPDARTLQFAPLGFDVAIQETLCVLAAGGVLVSTPQAIRADASALLEHIERHRVERLFLPPLVLRELARARRYLDAGPRLAEIICAGEALHIPEGIELLLAPGAVVANQYGPSETHVVTAHVLTGDPRTWPRKPTIGRPIAGVEVRVVAPSGRPVPLGTPGELWVFGPAVGLGYVGRDAETRARFRALTTVTGDTDDTESALGVGFATGDRVIQQPDGALVFLGRADGQLKVRGYRVEPGEIEVALRSLPGVEDAAVGLAKTPRGAEVLTAWLIAERSEDIRDQLRDQLPEAMIPQHLVTVSELPRTSSGKIDRLRLPAEVEEDAPSTEPAQLRPVEHVVRDIWQELLGSRAPSIHDNFFSLGGNSLLAMQLATRVRERLAVELPVRELFERPTIAGLAARIEALGPSMSSAQPQLELVGAQPASSTQARLWFLAKLGPAAGVYVMSERVVLPASTSRSALARALDRLVERHPALRTTLTEIDGAVAQIVHDQATLHLREVEVGALPQAHRPALVARLVAAEREAPFDLEQGPLVRALAIRSPGERLELVLVLHHAICDGWSLTILREELDALLGGHELPPPGRPFAAWAREERAPEASLRFWESELEGAPTVLELPTDRPRPAHMTHAGALRAFCLDPAQTRRLRALGRELDATDFAVFASLIMAFLARISGADDLLLGVPIANRGAPGFERSVGFFANTIVLRAQLDAKPSMRALIRRTAERLVAAQSHQATPFDRVVQRLVPHRDPSRQPLFQVMCSLDNLPGERTAFDPAHVRPDHVQPTRAKFDLSFAIELGEATLIGVEYNTELFDHDTIGAWIEALAALARAVIEDPDVTVDAASLGHAGSAIDSGRPPPPPLRSTLERLEALARREPQRVAVAAAAAAADDDDGERGALTYGALLARASDLAARIARVTSCGPSTRVGVWLERGADMVVAWLGVWSAGATLVPLDPDLPEPRLRAIHADAELACVIGPDRPAPDWATTYVPTGHGASPAPSPRARPADDAYIIYTSGSTGTPKGVRIPWAALDRYLDETRALYSLTPDDRVLQFASPSFDVAVEEILGALSAGSRLVPRPAGSVPTPEQLLDLCRRRGVTLLSLPTSYFQVLAAVLERHPLPDTIRAVIIGGQQVDTDSVTAWSRTGRPIWNMYGPTEATISATAARLADPATRRPAIGRALPSARTYVLDARGAPVPACIPGELFIGGACLARGYLGSEAATDEVFVADPFSRVPGARMYRTGDKVWRRPNGELVFLGRLDDQVKVRGFRIELAEVERGLRRIDLVEDALVAANERGQLVAAVTLKPDSELDVTAIARALGQSLPAYMVPSRIEVRSRLPRTVTGKPDRRALLDDTRAPAAASACLSETEARVAAIWEDLLGVAVDRADDFFARGGHSLLALRLRARLLSELGVELPIATLFAQPTLAAVAEFVEAQLAALSQAPAERVTISRVAATSGPLSAAQRRLLFLERMQPSGAYNLPTREVFREPILIPAVARAVAQVVARHEILRTTYRDRGDEPVQEIGEVPADLLRVVDLRDADPATRDHVAQRLLEGDAARPFDLARGPVVRALLLSLDDRVHVLQFTVHHIAADGWSLPILRQDLRDAYLEALRGHASALPADPEPRLRYLDYARWEQRARDTEREARMLARWRERLADAPDDIALPADRGRSAVADPAGKWIAFALDETVLAGVDRLAREQGTTRFAVLAAAWAAFLWRLSGQRDLVFGVPHANRPHAQLEGMVGFFVNTLPMRVQTPKGASFRALVGAVAAVAVELLELESLPFERLVEALAPARSMARAPLFEVVFGLQDGPTSGRATPDRDGPEEPALVARPCQVKYELSLTFEEASPGLMGFLEYRSARWDDATMRLWIERLRVFVRALVAAPDAAIDSLAWQPPRERALVAGVAAAPVPPLDPVAAFARHADRRPDHPALIAGERCWSYAELAARVGGVARQLDDHGIEPGDRVSLCFQDRAALVVAELACLARGAVFVPLDPGHPRSRRERILDLVEPLMRLGDGDADEYKDLGEARSSLRPRELPATAPAYIIFTSGSSGTPKGVVVSRGSLANHVAAHKEVLQLRPDARCSQVASPAFDASLAEIMPALATGATLMIAPAALVADIARLRAWYEDQRINVAFLPTPLGELMLAALDEQPSQSLQCLYLGGARVTRWAPTGRGDLRILNLYGPTETTVAATWFEFPRDPAAGLPPIGGPVPGTRVHVLDDALQPVAIGEPGELHIAGPQVALGYFGAPALTAERFIPDPWGPEGAQLYRTGDRVRWRADGDLDYLGRNDRQVQIRGVRVEPAEVEAALMRLDQVKQAIVGVDEHAGDRVLVAWIATDAPAGSAARRAALAELLPAAMLPARVIELDSLPLTTSGKIDVAALPYPQRQSAAPDAAGAGERDAVTGRLAQMWSALLDVASVRDADDFFELGGHSLLATRLVARIRREFDIEVSLRQVFMTPTLGEMAIACLAALLERLPEAERGRCLEDA</sequence>
<dbReference type="InterPro" id="IPR009081">
    <property type="entry name" value="PP-bd_ACP"/>
</dbReference>
<dbReference type="PANTHER" id="PTHR45527:SF1">
    <property type="entry name" value="FATTY ACID SYNTHASE"/>
    <property type="match status" value="1"/>
</dbReference>
<dbReference type="eggNOG" id="COG1020">
    <property type="taxonomic scope" value="Bacteria"/>
</dbReference>
<dbReference type="InterPro" id="IPR020806">
    <property type="entry name" value="PKS_PP-bd"/>
</dbReference>
<dbReference type="InterPro" id="IPR042099">
    <property type="entry name" value="ANL_N_sf"/>
</dbReference>
<keyword evidence="7" id="KW-1185">Reference proteome</keyword>
<dbReference type="Pfam" id="PF00668">
    <property type="entry name" value="Condensation"/>
    <property type="match status" value="4"/>
</dbReference>
<dbReference type="RefSeq" id="WP_012826279.1">
    <property type="nucleotide sequence ID" value="NC_013440.1"/>
</dbReference>
<dbReference type="Proteomes" id="UP000001880">
    <property type="component" value="Chromosome"/>
</dbReference>
<name>D0LQV5_HALO1</name>
<dbReference type="FunFam" id="1.10.1200.10:FF:000005">
    <property type="entry name" value="Nonribosomal peptide synthetase 1"/>
    <property type="match status" value="1"/>
</dbReference>
<dbReference type="PROSITE" id="PS00455">
    <property type="entry name" value="AMP_BINDING"/>
    <property type="match status" value="3"/>
</dbReference>
<dbReference type="GO" id="GO:0005737">
    <property type="term" value="C:cytoplasm"/>
    <property type="evidence" value="ECO:0007669"/>
    <property type="project" value="TreeGrafter"/>
</dbReference>
<feature type="domain" description="Carrier" evidence="5">
    <location>
        <begin position="822"/>
        <end position="897"/>
    </location>
</feature>
<dbReference type="KEGG" id="hoh:Hoch_1077"/>
<dbReference type="SMART" id="SM00823">
    <property type="entry name" value="PKS_PP"/>
    <property type="match status" value="4"/>
</dbReference>
<evidence type="ECO:0000313" key="6">
    <source>
        <dbReference type="EMBL" id="ACY13665.1"/>
    </source>
</evidence>
<accession>D0LQV5</accession>
<dbReference type="FunFam" id="1.10.1200.10:FF:000016">
    <property type="entry name" value="Non-ribosomal peptide synthase"/>
    <property type="match status" value="1"/>
</dbReference>
<keyword evidence="3" id="KW-0597">Phosphoprotein</keyword>
<evidence type="ECO:0000256" key="4">
    <source>
        <dbReference type="SAM" id="MobiDB-lite"/>
    </source>
</evidence>
<evidence type="ECO:0000256" key="3">
    <source>
        <dbReference type="ARBA" id="ARBA00022553"/>
    </source>
</evidence>
<dbReference type="Pfam" id="PF00501">
    <property type="entry name" value="AMP-binding"/>
    <property type="match status" value="3"/>
</dbReference>
<dbReference type="GO" id="GO:0031177">
    <property type="term" value="F:phosphopantetheine binding"/>
    <property type="evidence" value="ECO:0007669"/>
    <property type="project" value="InterPro"/>
</dbReference>
<dbReference type="InterPro" id="IPR006162">
    <property type="entry name" value="Ppantetheine_attach_site"/>
</dbReference>
<evidence type="ECO:0000256" key="2">
    <source>
        <dbReference type="ARBA" id="ARBA00022450"/>
    </source>
</evidence>
<dbReference type="SUPFAM" id="SSF56801">
    <property type="entry name" value="Acetyl-CoA synthetase-like"/>
    <property type="match status" value="3"/>
</dbReference>
<dbReference type="Gene3D" id="3.30.300.30">
    <property type="match status" value="3"/>
</dbReference>
<dbReference type="CDD" id="cd05930">
    <property type="entry name" value="A_NRPS"/>
    <property type="match status" value="3"/>
</dbReference>
<dbReference type="PROSITE" id="PS00580">
    <property type="entry name" value="RIBOSOMAL_L32E"/>
    <property type="match status" value="1"/>
</dbReference>
<dbReference type="InterPro" id="IPR036736">
    <property type="entry name" value="ACP-like_sf"/>
</dbReference>
<dbReference type="GO" id="GO:0072330">
    <property type="term" value="P:monocarboxylic acid biosynthetic process"/>
    <property type="evidence" value="ECO:0007669"/>
    <property type="project" value="UniProtKB-ARBA"/>
</dbReference>
<reference evidence="6 7" key="1">
    <citation type="journal article" date="2010" name="Stand. Genomic Sci.">
        <title>Complete genome sequence of Haliangium ochraceum type strain (SMP-2).</title>
        <authorList>
            <consortium name="US DOE Joint Genome Institute (JGI-PGF)"/>
            <person name="Ivanova N."/>
            <person name="Daum C."/>
            <person name="Lang E."/>
            <person name="Abt B."/>
            <person name="Kopitz M."/>
            <person name="Saunders E."/>
            <person name="Lapidus A."/>
            <person name="Lucas S."/>
            <person name="Glavina Del Rio T."/>
            <person name="Nolan M."/>
            <person name="Tice H."/>
            <person name="Copeland A."/>
            <person name="Cheng J.F."/>
            <person name="Chen F."/>
            <person name="Bruce D."/>
            <person name="Goodwin L."/>
            <person name="Pitluck S."/>
            <person name="Mavromatis K."/>
            <person name="Pati A."/>
            <person name="Mikhailova N."/>
            <person name="Chen A."/>
            <person name="Palaniappan K."/>
            <person name="Land M."/>
            <person name="Hauser L."/>
            <person name="Chang Y.J."/>
            <person name="Jeffries C.D."/>
            <person name="Detter J.C."/>
            <person name="Brettin T."/>
            <person name="Rohde M."/>
            <person name="Goker M."/>
            <person name="Bristow J."/>
            <person name="Markowitz V."/>
            <person name="Eisen J.A."/>
            <person name="Hugenholtz P."/>
            <person name="Kyrpides N.C."/>
            <person name="Klenk H.P."/>
        </authorList>
    </citation>
    <scope>NUCLEOTIDE SEQUENCE [LARGE SCALE GENOMIC DNA]</scope>
    <source>
        <strain evidence="7">DSM 14365 / CIP 107738 / JCM 11303 / AJ 13395 / SMP-2</strain>
    </source>
</reference>
<dbReference type="InterPro" id="IPR020845">
    <property type="entry name" value="AMP-binding_CS"/>
</dbReference>
<dbReference type="Gene3D" id="3.30.559.30">
    <property type="entry name" value="Nonribosomal peptide synthetase, condensation domain"/>
    <property type="match status" value="4"/>
</dbReference>
<dbReference type="GO" id="GO:0003824">
    <property type="term" value="F:catalytic activity"/>
    <property type="evidence" value="ECO:0007669"/>
    <property type="project" value="InterPro"/>
</dbReference>
<feature type="domain" description="Carrier" evidence="5">
    <location>
        <begin position="3991"/>
        <end position="4066"/>
    </location>
</feature>
<dbReference type="Gene3D" id="1.10.1200.10">
    <property type="entry name" value="ACP-like"/>
    <property type="match status" value="4"/>
</dbReference>
<proteinExistence type="predicted"/>
<feature type="domain" description="Carrier" evidence="5">
    <location>
        <begin position="1917"/>
        <end position="1992"/>
    </location>
</feature>
<dbReference type="InterPro" id="IPR010071">
    <property type="entry name" value="AA_adenyl_dom"/>
</dbReference>
<gene>
    <name evidence="6" type="ordered locus">Hoch_1077</name>
</gene>
<dbReference type="NCBIfam" id="TIGR01733">
    <property type="entry name" value="AA-adenyl-dom"/>
    <property type="match status" value="3"/>
</dbReference>
<dbReference type="PANTHER" id="PTHR45527">
    <property type="entry name" value="NONRIBOSOMAL PEPTIDE SYNTHETASE"/>
    <property type="match status" value="1"/>
</dbReference>
<dbReference type="NCBIfam" id="NF003417">
    <property type="entry name" value="PRK04813.1"/>
    <property type="match status" value="3"/>
</dbReference>
<dbReference type="GO" id="GO:0043041">
    <property type="term" value="P:amino acid activation for nonribosomal peptide biosynthetic process"/>
    <property type="evidence" value="ECO:0007669"/>
    <property type="project" value="TreeGrafter"/>
</dbReference>
<dbReference type="GO" id="GO:0006412">
    <property type="term" value="P:translation"/>
    <property type="evidence" value="ECO:0007669"/>
    <property type="project" value="InterPro"/>
</dbReference>
<comment type="cofactor">
    <cofactor evidence="1">
        <name>pantetheine 4'-phosphate</name>
        <dbReference type="ChEBI" id="CHEBI:47942"/>
    </cofactor>
</comment>
<dbReference type="EMBL" id="CP001804">
    <property type="protein sequence ID" value="ACY13665.1"/>
    <property type="molecule type" value="Genomic_DNA"/>
</dbReference>
<dbReference type="CDD" id="cd19531">
    <property type="entry name" value="LCL_NRPS-like"/>
    <property type="match status" value="4"/>
</dbReference>
<protein>
    <submittedName>
        <fullName evidence="6">Amino acid adenylation domain protein</fullName>
    </submittedName>
</protein>
<dbReference type="HOGENOM" id="CLU_224001_0_0_7"/>
<dbReference type="STRING" id="502025.Hoch_1077"/>
<dbReference type="Pfam" id="PF00550">
    <property type="entry name" value="PP-binding"/>
    <property type="match status" value="4"/>
</dbReference>
<organism evidence="6 7">
    <name type="scientific">Haliangium ochraceum (strain DSM 14365 / JCM 11303 / SMP-2)</name>
    <dbReference type="NCBI Taxonomy" id="502025"/>
    <lineage>
        <taxon>Bacteria</taxon>
        <taxon>Pseudomonadati</taxon>
        <taxon>Myxococcota</taxon>
        <taxon>Polyangia</taxon>
        <taxon>Haliangiales</taxon>
        <taxon>Kofleriaceae</taxon>
        <taxon>Haliangium</taxon>
    </lineage>
</organism>
<evidence type="ECO:0000256" key="1">
    <source>
        <dbReference type="ARBA" id="ARBA00001957"/>
    </source>
</evidence>
<evidence type="ECO:0000313" key="7">
    <source>
        <dbReference type="Proteomes" id="UP000001880"/>
    </source>
</evidence>